<reference evidence="1" key="2">
    <citation type="journal article" date="2015" name="Fish Shellfish Immunol.">
        <title>Early steps in the European eel (Anguilla anguilla)-Vibrio vulnificus interaction in the gills: Role of the RtxA13 toxin.</title>
        <authorList>
            <person name="Callol A."/>
            <person name="Pajuelo D."/>
            <person name="Ebbesson L."/>
            <person name="Teles M."/>
            <person name="MacKenzie S."/>
            <person name="Amaro C."/>
        </authorList>
    </citation>
    <scope>NUCLEOTIDE SEQUENCE</scope>
</reference>
<reference evidence="1" key="1">
    <citation type="submission" date="2014-11" db="EMBL/GenBank/DDBJ databases">
        <authorList>
            <person name="Amaro Gonzalez C."/>
        </authorList>
    </citation>
    <scope>NUCLEOTIDE SEQUENCE</scope>
</reference>
<accession>A0A0E9U7F5</accession>
<proteinExistence type="predicted"/>
<protein>
    <submittedName>
        <fullName evidence="1">Uncharacterized protein</fullName>
    </submittedName>
</protein>
<dbReference type="AlphaFoldDB" id="A0A0E9U7F5"/>
<organism evidence="1">
    <name type="scientific">Anguilla anguilla</name>
    <name type="common">European freshwater eel</name>
    <name type="synonym">Muraena anguilla</name>
    <dbReference type="NCBI Taxonomy" id="7936"/>
    <lineage>
        <taxon>Eukaryota</taxon>
        <taxon>Metazoa</taxon>
        <taxon>Chordata</taxon>
        <taxon>Craniata</taxon>
        <taxon>Vertebrata</taxon>
        <taxon>Euteleostomi</taxon>
        <taxon>Actinopterygii</taxon>
        <taxon>Neopterygii</taxon>
        <taxon>Teleostei</taxon>
        <taxon>Anguilliformes</taxon>
        <taxon>Anguillidae</taxon>
        <taxon>Anguilla</taxon>
    </lineage>
</organism>
<evidence type="ECO:0000313" key="1">
    <source>
        <dbReference type="EMBL" id="JAH61682.1"/>
    </source>
</evidence>
<dbReference type="EMBL" id="GBXM01046895">
    <property type="protein sequence ID" value="JAH61682.1"/>
    <property type="molecule type" value="Transcribed_RNA"/>
</dbReference>
<sequence length="38" mass="4531">MSYIRLFIGYLCSYNSVHDSTVKLCMTTENKNTRKSYY</sequence>
<name>A0A0E9U7F5_ANGAN</name>